<dbReference type="AlphaFoldDB" id="A0A133NZQ0"/>
<dbReference type="PATRIC" id="fig|851.8.peg.1064"/>
<sequence>MLLLSTTLFAARPEYKEVGDIPKGTSPTIELVASRHRRTHSEIALVVKIDNYYALIYATPKETTDIINNGYKKPIEFDNNDEFSKWMTKEELLEFLKNKEFKYRNYKEYLK</sequence>
<evidence type="ECO:0000313" key="1">
    <source>
        <dbReference type="EMBL" id="KXA21763.1"/>
    </source>
</evidence>
<name>A0A133NZQ0_FUSNU</name>
<dbReference type="EMBL" id="LRPY01000103">
    <property type="protein sequence ID" value="KXA21763.1"/>
    <property type="molecule type" value="Genomic_DNA"/>
</dbReference>
<dbReference type="RefSeq" id="WP_060798370.1">
    <property type="nucleotide sequence ID" value="NZ_KQ956691.1"/>
</dbReference>
<evidence type="ECO:0000313" key="2">
    <source>
        <dbReference type="Proteomes" id="UP000070401"/>
    </source>
</evidence>
<gene>
    <name evidence="1" type="ORF">HMPREF3221_01062</name>
</gene>
<accession>A0A133NZQ0</accession>
<reference evidence="2" key="1">
    <citation type="submission" date="2016-01" db="EMBL/GenBank/DDBJ databases">
        <authorList>
            <person name="Mitreva M."/>
            <person name="Pepin K.H."/>
            <person name="Mihindukulasuriya K.A."/>
            <person name="Fulton R."/>
            <person name="Fronick C."/>
            <person name="O'Laughlin M."/>
            <person name="Miner T."/>
            <person name="Herter B."/>
            <person name="Rosa B.A."/>
            <person name="Cordes M."/>
            <person name="Tomlinson C."/>
            <person name="Wollam A."/>
            <person name="Palsikar V.B."/>
            <person name="Mardis E.R."/>
            <person name="Wilson R.K."/>
        </authorList>
    </citation>
    <scope>NUCLEOTIDE SEQUENCE [LARGE SCALE GENOMIC DNA]</scope>
    <source>
        <strain evidence="2">MJR7757B</strain>
    </source>
</reference>
<dbReference type="Proteomes" id="UP000070401">
    <property type="component" value="Unassembled WGS sequence"/>
</dbReference>
<organism evidence="1 2">
    <name type="scientific">Fusobacterium nucleatum</name>
    <dbReference type="NCBI Taxonomy" id="851"/>
    <lineage>
        <taxon>Bacteria</taxon>
        <taxon>Fusobacteriati</taxon>
        <taxon>Fusobacteriota</taxon>
        <taxon>Fusobacteriia</taxon>
        <taxon>Fusobacteriales</taxon>
        <taxon>Fusobacteriaceae</taxon>
        <taxon>Fusobacterium</taxon>
    </lineage>
</organism>
<comment type="caution">
    <text evidence="1">The sequence shown here is derived from an EMBL/GenBank/DDBJ whole genome shotgun (WGS) entry which is preliminary data.</text>
</comment>
<protein>
    <submittedName>
        <fullName evidence="1">Uncharacterized protein</fullName>
    </submittedName>
</protein>
<keyword evidence="2" id="KW-1185">Reference proteome</keyword>
<proteinExistence type="predicted"/>